<protein>
    <recommendedName>
        <fullName evidence="15">Alpha-aminoacylpeptide hydrolase</fullName>
    </recommendedName>
</protein>
<keyword evidence="6 9" id="KW-0862">Zinc</keyword>
<comment type="cofactor">
    <cofactor evidence="9">
        <name>Zn(2+)</name>
        <dbReference type="ChEBI" id="CHEBI:29105"/>
    </cofactor>
    <text evidence="9">Binds 1 zinc ion per subunit.</text>
</comment>
<dbReference type="InterPro" id="IPR014782">
    <property type="entry name" value="Peptidase_M1_dom"/>
</dbReference>
<gene>
    <name evidence="13" type="ORF">ILEXP_LOCUS49866</name>
</gene>
<dbReference type="Pfam" id="PF01433">
    <property type="entry name" value="Peptidase_M1"/>
    <property type="match status" value="1"/>
</dbReference>
<dbReference type="InterPro" id="IPR001930">
    <property type="entry name" value="Peptidase_M1"/>
</dbReference>
<feature type="binding site" evidence="9">
    <location>
        <position position="300"/>
    </location>
    <ligand>
        <name>Zn(2+)</name>
        <dbReference type="ChEBI" id="CHEBI:29105"/>
        <note>catalytic</note>
    </ligand>
</feature>
<dbReference type="Pfam" id="PF17900">
    <property type="entry name" value="Peptidase_M1_N"/>
    <property type="match status" value="1"/>
</dbReference>
<feature type="binding site" evidence="9">
    <location>
        <position position="319"/>
    </location>
    <ligand>
        <name>Zn(2+)</name>
        <dbReference type="ChEBI" id="CHEBI:29105"/>
        <note>catalytic</note>
    </ligand>
</feature>
<feature type="active site" description="Proton acceptor" evidence="8">
    <location>
        <position position="297"/>
    </location>
</feature>
<evidence type="ECO:0008006" key="15">
    <source>
        <dbReference type="Google" id="ProtNLM"/>
    </source>
</evidence>
<keyword evidence="14" id="KW-1185">Reference proteome</keyword>
<evidence type="ECO:0000259" key="11">
    <source>
        <dbReference type="Pfam" id="PF01433"/>
    </source>
</evidence>
<feature type="binding site" evidence="9">
    <location>
        <position position="296"/>
    </location>
    <ligand>
        <name>Zn(2+)</name>
        <dbReference type="ChEBI" id="CHEBI:29105"/>
        <note>catalytic</note>
    </ligand>
</feature>
<dbReference type="InterPro" id="IPR045357">
    <property type="entry name" value="Aminopeptidase_N-like_N"/>
</dbReference>
<evidence type="ECO:0000256" key="3">
    <source>
        <dbReference type="ARBA" id="ARBA00022670"/>
    </source>
</evidence>
<accession>A0ABC8UFY6</accession>
<evidence type="ECO:0000256" key="5">
    <source>
        <dbReference type="ARBA" id="ARBA00022801"/>
    </source>
</evidence>
<dbReference type="PRINTS" id="PR00756">
    <property type="entry name" value="ALADIPTASE"/>
</dbReference>
<evidence type="ECO:0000256" key="8">
    <source>
        <dbReference type="PIRSR" id="PIRSR634016-1"/>
    </source>
</evidence>
<dbReference type="InterPro" id="IPR042097">
    <property type="entry name" value="Aminopeptidase_N-like_N_sf"/>
</dbReference>
<dbReference type="SUPFAM" id="SSF55486">
    <property type="entry name" value="Metalloproteases ('zincins'), catalytic domain"/>
    <property type="match status" value="1"/>
</dbReference>
<reference evidence="13 14" key="1">
    <citation type="submission" date="2024-02" db="EMBL/GenBank/DDBJ databases">
        <authorList>
            <person name="Vignale AGUSTIN F."/>
            <person name="Sosa J E."/>
            <person name="Modenutti C."/>
        </authorList>
    </citation>
    <scope>NUCLEOTIDE SEQUENCE [LARGE SCALE GENOMIC DNA]</scope>
</reference>
<keyword evidence="5" id="KW-0378">Hydrolase</keyword>
<dbReference type="GO" id="GO:0008237">
    <property type="term" value="F:metallopeptidase activity"/>
    <property type="evidence" value="ECO:0007669"/>
    <property type="project" value="UniProtKB-KW"/>
</dbReference>
<dbReference type="EMBL" id="CAUOFW020007613">
    <property type="protein sequence ID" value="CAK9179919.1"/>
    <property type="molecule type" value="Genomic_DNA"/>
</dbReference>
<evidence type="ECO:0000259" key="12">
    <source>
        <dbReference type="Pfam" id="PF17900"/>
    </source>
</evidence>
<keyword evidence="3" id="KW-0645">Protease</keyword>
<evidence type="ECO:0000256" key="1">
    <source>
        <dbReference type="ARBA" id="ARBA00010136"/>
    </source>
</evidence>
<dbReference type="Gene3D" id="1.10.390.10">
    <property type="entry name" value="Neutral Protease Domain 2"/>
    <property type="match status" value="1"/>
</dbReference>
<dbReference type="GO" id="GO:0006508">
    <property type="term" value="P:proteolysis"/>
    <property type="evidence" value="ECO:0007669"/>
    <property type="project" value="UniProtKB-KW"/>
</dbReference>
<dbReference type="AlphaFoldDB" id="A0ABC8UFY6"/>
<name>A0ABC8UFY6_9AQUA</name>
<comment type="caution">
    <text evidence="13">The sequence shown here is derived from an EMBL/GenBank/DDBJ whole genome shotgun (WGS) entry which is preliminary data.</text>
</comment>
<feature type="site" description="Transition state stabilizer" evidence="10">
    <location>
        <position position="381"/>
    </location>
</feature>
<dbReference type="PANTHER" id="PTHR11533">
    <property type="entry name" value="PROTEASE M1 ZINC METALLOPROTEASE"/>
    <property type="match status" value="1"/>
</dbReference>
<evidence type="ECO:0000256" key="10">
    <source>
        <dbReference type="PIRSR" id="PIRSR634016-4"/>
    </source>
</evidence>
<evidence type="ECO:0000313" key="13">
    <source>
        <dbReference type="EMBL" id="CAK9179919.1"/>
    </source>
</evidence>
<feature type="domain" description="Peptidase M1 membrane alanine aminopeptidase" evidence="11">
    <location>
        <begin position="224"/>
        <end position="440"/>
    </location>
</feature>
<dbReference type="GO" id="GO:0004177">
    <property type="term" value="F:aminopeptidase activity"/>
    <property type="evidence" value="ECO:0007669"/>
    <property type="project" value="UniProtKB-KW"/>
</dbReference>
<dbReference type="GO" id="GO:0046872">
    <property type="term" value="F:metal ion binding"/>
    <property type="evidence" value="ECO:0007669"/>
    <property type="project" value="UniProtKB-KW"/>
</dbReference>
<dbReference type="Gene3D" id="2.60.40.1730">
    <property type="entry name" value="tricorn interacting facor f3 domain"/>
    <property type="match status" value="1"/>
</dbReference>
<organism evidence="13 14">
    <name type="scientific">Ilex paraguariensis</name>
    <name type="common">yerba mate</name>
    <dbReference type="NCBI Taxonomy" id="185542"/>
    <lineage>
        <taxon>Eukaryota</taxon>
        <taxon>Viridiplantae</taxon>
        <taxon>Streptophyta</taxon>
        <taxon>Embryophyta</taxon>
        <taxon>Tracheophyta</taxon>
        <taxon>Spermatophyta</taxon>
        <taxon>Magnoliopsida</taxon>
        <taxon>eudicotyledons</taxon>
        <taxon>Gunneridae</taxon>
        <taxon>Pentapetalae</taxon>
        <taxon>asterids</taxon>
        <taxon>campanulids</taxon>
        <taxon>Aquifoliales</taxon>
        <taxon>Aquifoliaceae</taxon>
        <taxon>Ilex</taxon>
    </lineage>
</organism>
<dbReference type="PANTHER" id="PTHR11533:SF274">
    <property type="entry name" value="AMINOPEPTIDASE"/>
    <property type="match status" value="1"/>
</dbReference>
<dbReference type="InterPro" id="IPR034016">
    <property type="entry name" value="M1_APN-typ"/>
</dbReference>
<keyword evidence="4 9" id="KW-0479">Metal-binding</keyword>
<sequence length="577" mass="65552">MEVEAQKLEQFKGQNRLPKFAIPKRYDLTLKPDLSACTYSGLVQIELSVVHVTQFLVLNALELDIHEVSVSDYRNQKYIPSDIVVDSDDEILVLAFDEALSVGNGVLEISFSGVLNEHLKGFYRCTYVDGGEKKNMVVTQFEAATFKITVENVPSELTALSNMPVSQEKHYGHLKTTCFEESQTMSTYLVAVVVGLFDHIEDTTVDGTKVRVYSPVGKSEKGKFALNIAVKALEFFKKYFSMSYTLPKLDMVAVPEFSGGAMENYDLITYREMELLRDDLHSTVANTQRLVIVVTHEVAHQWFGNLVTMEWWTHLWLNEGFATWVSYLVTDILFPEWKIWSQFLQVTADGLRIDALEQSHPIEVEVHHGCSVLEVFDVISYKKGSAVIRMFRDYLGDEIFQKSLASYMKSYACKNAKTEDLWNVISEISGVKVNKMMDIWTKQKGYPLISVKSRDGFLEFEQSQFLSSGLHGEGQWTVPLTLSLGSYNKCKKFLLETKAGKLGISELYLYSDGNSSPYENKNQEKLPGNLWVKINIGQTGLVKYDDDLTAQLRKSIDESYLSAEDKFGLDHFLVVFR</sequence>
<keyword evidence="7" id="KW-0482">Metalloprotease</keyword>
<evidence type="ECO:0000256" key="2">
    <source>
        <dbReference type="ARBA" id="ARBA00022438"/>
    </source>
</evidence>
<dbReference type="Gene3D" id="2.60.40.1910">
    <property type="match status" value="1"/>
</dbReference>
<dbReference type="InterPro" id="IPR027268">
    <property type="entry name" value="Peptidase_M4/M1_CTD_sf"/>
</dbReference>
<evidence type="ECO:0000256" key="4">
    <source>
        <dbReference type="ARBA" id="ARBA00022723"/>
    </source>
</evidence>
<comment type="similarity">
    <text evidence="1">Belongs to the peptidase M1 family.</text>
</comment>
<evidence type="ECO:0000256" key="7">
    <source>
        <dbReference type="ARBA" id="ARBA00023049"/>
    </source>
</evidence>
<proteinExistence type="inferred from homology"/>
<dbReference type="FunFam" id="1.10.390.10:FF:000001">
    <property type="entry name" value="Aminopeptidase"/>
    <property type="match status" value="1"/>
</dbReference>
<dbReference type="InterPro" id="IPR050344">
    <property type="entry name" value="Peptidase_M1_aminopeptidases"/>
</dbReference>
<evidence type="ECO:0000256" key="9">
    <source>
        <dbReference type="PIRSR" id="PIRSR634016-3"/>
    </source>
</evidence>
<evidence type="ECO:0000256" key="6">
    <source>
        <dbReference type="ARBA" id="ARBA00022833"/>
    </source>
</evidence>
<evidence type="ECO:0000313" key="14">
    <source>
        <dbReference type="Proteomes" id="UP001642360"/>
    </source>
</evidence>
<keyword evidence="2" id="KW-0031">Aminopeptidase</keyword>
<dbReference type="SUPFAM" id="SSF63737">
    <property type="entry name" value="Leukotriene A4 hydrolase N-terminal domain"/>
    <property type="match status" value="1"/>
</dbReference>
<feature type="domain" description="Aminopeptidase N-like N-terminal" evidence="12">
    <location>
        <begin position="23"/>
        <end position="189"/>
    </location>
</feature>
<dbReference type="Proteomes" id="UP001642360">
    <property type="component" value="Unassembled WGS sequence"/>
</dbReference>
<dbReference type="CDD" id="cd09601">
    <property type="entry name" value="M1_APN-Q_like"/>
    <property type="match status" value="1"/>
</dbReference>